<keyword evidence="3" id="KW-0732">Signal</keyword>
<dbReference type="Proteomes" id="UP000503440">
    <property type="component" value="Chromosome"/>
</dbReference>
<evidence type="ECO:0000313" key="6">
    <source>
        <dbReference type="Proteomes" id="UP000503440"/>
    </source>
</evidence>
<sequence length="381" mass="41585">MRPAPRISHTSTRFRTPLLGLSTLCLCLLLTACQNSEPEQARSEPETIELIQDDVVAVQTGDSVSKTAFTGTIRAVQHSSIQAQVTATASAVNAQVGQRVSKGQVLVRLNNQDNAARLAQARANLASTQAQANQARVMMERKRRLLNQGFISKVEYEQSQVDYRAQLENVRAQQANVDIAEKADRDGTILSPISGVITQRQVEPGQTVSAGQTLFEIVNPDRLEIQAKLPSDQQSALKVGQKIEYKIQGNPAQLTATLSRVSPIADLASRQIEFFATPNESINSLSIGAFVEGNIVSSNSISGQLIPLDTIQDIQNKPYVWVIRQNKIVRVDIHVLEQRYSHNTAIVSGLQASDLVSRVKFSPQNEQQPVSISQTAENASG</sequence>
<dbReference type="InterPro" id="IPR006143">
    <property type="entry name" value="RND_pump_MFP"/>
</dbReference>
<feature type="coiled-coil region" evidence="2">
    <location>
        <begin position="118"/>
        <end position="173"/>
    </location>
</feature>
<evidence type="ECO:0000313" key="5">
    <source>
        <dbReference type="EMBL" id="QIC69589.1"/>
    </source>
</evidence>
<dbReference type="EMBL" id="CP044455">
    <property type="protein sequence ID" value="QIC69589.1"/>
    <property type="molecule type" value="Genomic_DNA"/>
</dbReference>
<evidence type="ECO:0000256" key="3">
    <source>
        <dbReference type="SAM" id="SignalP"/>
    </source>
</evidence>
<protein>
    <submittedName>
        <fullName evidence="5">Efflux RND transporter periplasmic adaptor subunit</fullName>
    </submittedName>
</protein>
<dbReference type="Pfam" id="PF25973">
    <property type="entry name" value="BSH_CzcB"/>
    <property type="match status" value="1"/>
</dbReference>
<name>A0A6C0Y0B8_9GAMM</name>
<dbReference type="PANTHER" id="PTHR30469:SF15">
    <property type="entry name" value="HLYD FAMILY OF SECRETION PROTEINS"/>
    <property type="match status" value="1"/>
</dbReference>
<dbReference type="GO" id="GO:0015562">
    <property type="term" value="F:efflux transmembrane transporter activity"/>
    <property type="evidence" value="ECO:0007669"/>
    <property type="project" value="TreeGrafter"/>
</dbReference>
<dbReference type="NCBIfam" id="TIGR01730">
    <property type="entry name" value="RND_mfp"/>
    <property type="match status" value="1"/>
</dbReference>
<keyword evidence="2" id="KW-0175">Coiled coil</keyword>
<gene>
    <name evidence="5" type="ORF">FSC09_03785</name>
</gene>
<feature type="chain" id="PRO_5025411973" evidence="3">
    <location>
        <begin position="37"/>
        <end position="381"/>
    </location>
</feature>
<dbReference type="Gene3D" id="1.10.287.470">
    <property type="entry name" value="Helix hairpin bin"/>
    <property type="match status" value="1"/>
</dbReference>
<dbReference type="GO" id="GO:1990281">
    <property type="term" value="C:efflux pump complex"/>
    <property type="evidence" value="ECO:0007669"/>
    <property type="project" value="TreeGrafter"/>
</dbReference>
<dbReference type="PROSITE" id="PS51257">
    <property type="entry name" value="PROKAR_LIPOPROTEIN"/>
    <property type="match status" value="1"/>
</dbReference>
<feature type="domain" description="CzcB-like barrel-sandwich hybrid" evidence="4">
    <location>
        <begin position="80"/>
        <end position="218"/>
    </location>
</feature>
<reference evidence="5 6" key="1">
    <citation type="submission" date="2019-09" db="EMBL/GenBank/DDBJ databases">
        <title>Non-baumannii Acinetobacter spp. carrying blaNDM-1 isolated in China.</title>
        <authorList>
            <person name="Cui C."/>
            <person name="Chen C."/>
            <person name="Sun J."/>
            <person name="Liu Y."/>
        </authorList>
    </citation>
    <scope>NUCLEOTIDE SEQUENCE [LARGE SCALE GENOMIC DNA]</scope>
    <source>
        <strain evidence="5 6">B18</strain>
    </source>
</reference>
<dbReference type="AlphaFoldDB" id="A0A6C0Y0B8"/>
<evidence type="ECO:0000256" key="1">
    <source>
        <dbReference type="ARBA" id="ARBA00009477"/>
    </source>
</evidence>
<evidence type="ECO:0000259" key="4">
    <source>
        <dbReference type="Pfam" id="PF25973"/>
    </source>
</evidence>
<dbReference type="Gene3D" id="2.40.420.20">
    <property type="match status" value="1"/>
</dbReference>
<evidence type="ECO:0000256" key="2">
    <source>
        <dbReference type="SAM" id="Coils"/>
    </source>
</evidence>
<dbReference type="Gene3D" id="2.40.30.170">
    <property type="match status" value="1"/>
</dbReference>
<comment type="similarity">
    <text evidence="1">Belongs to the membrane fusion protein (MFP) (TC 8.A.1) family.</text>
</comment>
<dbReference type="RefSeq" id="WP_163145552.1">
    <property type="nucleotide sequence ID" value="NZ_CP044455.1"/>
</dbReference>
<dbReference type="InterPro" id="IPR058647">
    <property type="entry name" value="BSH_CzcB-like"/>
</dbReference>
<accession>A0A6C0Y0B8</accession>
<dbReference type="Gene3D" id="2.40.50.100">
    <property type="match status" value="1"/>
</dbReference>
<dbReference type="PANTHER" id="PTHR30469">
    <property type="entry name" value="MULTIDRUG RESISTANCE PROTEIN MDTA"/>
    <property type="match status" value="1"/>
</dbReference>
<feature type="signal peptide" evidence="3">
    <location>
        <begin position="1"/>
        <end position="36"/>
    </location>
</feature>
<dbReference type="SUPFAM" id="SSF111369">
    <property type="entry name" value="HlyD-like secretion proteins"/>
    <property type="match status" value="1"/>
</dbReference>
<proteinExistence type="inferred from homology"/>
<organism evidence="5 6">
    <name type="scientific">Acinetobacter indicus</name>
    <dbReference type="NCBI Taxonomy" id="756892"/>
    <lineage>
        <taxon>Bacteria</taxon>
        <taxon>Pseudomonadati</taxon>
        <taxon>Pseudomonadota</taxon>
        <taxon>Gammaproteobacteria</taxon>
        <taxon>Moraxellales</taxon>
        <taxon>Moraxellaceae</taxon>
        <taxon>Acinetobacter</taxon>
    </lineage>
</organism>